<dbReference type="RefSeq" id="WP_155715469.1">
    <property type="nucleotide sequence ID" value="NZ_VVIQ01000003.1"/>
</dbReference>
<sequence length="287" mass="33213">MGEVKTINPFSMDNIDINELSKQQERIMMADDVVIAINGHLQHTRFLEKEKIYQIVEPRLVLGMDGQADICLNLQDYHLEKGCLLLLPSDTILEIKNVSDDARVVALGFREGINLTDEIVLNASPAEFSRILRMIYLTWDILQLKPYRRKTIQNLLQSIISDIQYIKDIADESEKHDQSTRTQDVFMQFKRLVHKYCFSERSIPFYASQLHVTPHHLSAIIRKASGHSVMYWINRATIQEAKLLLKTNDALGYEIADQLHFSSASAFSKFFKRETGMTPKMYQEDMK</sequence>
<evidence type="ECO:0000256" key="1">
    <source>
        <dbReference type="ARBA" id="ARBA00023015"/>
    </source>
</evidence>
<dbReference type="Pfam" id="PF12833">
    <property type="entry name" value="HTH_18"/>
    <property type="match status" value="1"/>
</dbReference>
<evidence type="ECO:0000313" key="5">
    <source>
        <dbReference type="EMBL" id="MUL27452.1"/>
    </source>
</evidence>
<name>A0A7C9LBJ6_9BACT</name>
<dbReference type="InterPro" id="IPR018060">
    <property type="entry name" value="HTH_AraC"/>
</dbReference>
<keyword evidence="2" id="KW-0238">DNA-binding</keyword>
<dbReference type="GO" id="GO:0003700">
    <property type="term" value="F:DNA-binding transcription factor activity"/>
    <property type="evidence" value="ECO:0007669"/>
    <property type="project" value="InterPro"/>
</dbReference>
<dbReference type="PANTHER" id="PTHR43280">
    <property type="entry name" value="ARAC-FAMILY TRANSCRIPTIONAL REGULATOR"/>
    <property type="match status" value="1"/>
</dbReference>
<dbReference type="GO" id="GO:0043565">
    <property type="term" value="F:sequence-specific DNA binding"/>
    <property type="evidence" value="ECO:0007669"/>
    <property type="project" value="InterPro"/>
</dbReference>
<evidence type="ECO:0000256" key="3">
    <source>
        <dbReference type="ARBA" id="ARBA00023163"/>
    </source>
</evidence>
<dbReference type="Proteomes" id="UP000482295">
    <property type="component" value="Unassembled WGS sequence"/>
</dbReference>
<dbReference type="PANTHER" id="PTHR43280:SF32">
    <property type="entry name" value="TRANSCRIPTIONAL REGULATORY PROTEIN"/>
    <property type="match status" value="1"/>
</dbReference>
<keyword evidence="1" id="KW-0805">Transcription regulation</keyword>
<comment type="caution">
    <text evidence="5">The sequence shown here is derived from an EMBL/GenBank/DDBJ whole genome shotgun (WGS) entry which is preliminary data.</text>
</comment>
<organism evidence="5 6">
    <name type="scientific">Prevotella vespertina</name>
    <dbReference type="NCBI Taxonomy" id="2608404"/>
    <lineage>
        <taxon>Bacteria</taxon>
        <taxon>Pseudomonadati</taxon>
        <taxon>Bacteroidota</taxon>
        <taxon>Bacteroidia</taxon>
        <taxon>Bacteroidales</taxon>
        <taxon>Prevotellaceae</taxon>
        <taxon>Prevotella</taxon>
    </lineage>
</organism>
<proteinExistence type="predicted"/>
<dbReference type="SUPFAM" id="SSF46689">
    <property type="entry name" value="Homeodomain-like"/>
    <property type="match status" value="1"/>
</dbReference>
<dbReference type="EMBL" id="VVIQ01000003">
    <property type="protein sequence ID" value="MUL27452.1"/>
    <property type="molecule type" value="Genomic_DNA"/>
</dbReference>
<dbReference type="InterPro" id="IPR009057">
    <property type="entry name" value="Homeodomain-like_sf"/>
</dbReference>
<dbReference type="SMART" id="SM00342">
    <property type="entry name" value="HTH_ARAC"/>
    <property type="match status" value="1"/>
</dbReference>
<evidence type="ECO:0000313" key="6">
    <source>
        <dbReference type="Proteomes" id="UP000482295"/>
    </source>
</evidence>
<feature type="domain" description="HTH araC/xylS-type" evidence="4">
    <location>
        <begin position="187"/>
        <end position="285"/>
    </location>
</feature>
<dbReference type="AlphaFoldDB" id="A0A7C9LBJ6"/>
<dbReference type="Gene3D" id="1.10.10.60">
    <property type="entry name" value="Homeodomain-like"/>
    <property type="match status" value="1"/>
</dbReference>
<evidence type="ECO:0000256" key="2">
    <source>
        <dbReference type="ARBA" id="ARBA00023125"/>
    </source>
</evidence>
<evidence type="ECO:0000259" key="4">
    <source>
        <dbReference type="PROSITE" id="PS01124"/>
    </source>
</evidence>
<gene>
    <name evidence="5" type="ORF">F0475_03830</name>
</gene>
<reference evidence="5 6" key="1">
    <citation type="submission" date="2019-09" db="EMBL/GenBank/DDBJ databases">
        <title>Prevotella A2879 sp. nov., isolated from an abscess of a patient.</title>
        <authorList>
            <person name="Buhl M."/>
            <person name="Oberhettinger P."/>
        </authorList>
    </citation>
    <scope>NUCLEOTIDE SEQUENCE [LARGE SCALE GENOMIC DNA]</scope>
    <source>
        <strain evidence="5 6">A2879</strain>
    </source>
</reference>
<keyword evidence="6" id="KW-1185">Reference proteome</keyword>
<keyword evidence="3" id="KW-0804">Transcription</keyword>
<accession>A0A7C9LBJ6</accession>
<dbReference type="PROSITE" id="PS01124">
    <property type="entry name" value="HTH_ARAC_FAMILY_2"/>
    <property type="match status" value="1"/>
</dbReference>
<protein>
    <submittedName>
        <fullName evidence="5">AraC family transcriptional regulator</fullName>
    </submittedName>
</protein>